<evidence type="ECO:0000256" key="4">
    <source>
        <dbReference type="SAM" id="MobiDB-lite"/>
    </source>
</evidence>
<dbReference type="CDD" id="cd03137">
    <property type="entry name" value="GATase1_AraC_1"/>
    <property type="match status" value="1"/>
</dbReference>
<evidence type="ECO:0000259" key="5">
    <source>
        <dbReference type="PROSITE" id="PS01124"/>
    </source>
</evidence>
<dbReference type="Gene3D" id="3.40.50.880">
    <property type="match status" value="1"/>
</dbReference>
<evidence type="ECO:0000256" key="2">
    <source>
        <dbReference type="ARBA" id="ARBA00023125"/>
    </source>
</evidence>
<organism evidence="6 7">
    <name type="scientific">Glycomyces rutgersensis</name>
    <dbReference type="NCBI Taxonomy" id="58115"/>
    <lineage>
        <taxon>Bacteria</taxon>
        <taxon>Bacillati</taxon>
        <taxon>Actinomycetota</taxon>
        <taxon>Actinomycetes</taxon>
        <taxon>Glycomycetales</taxon>
        <taxon>Glycomycetaceae</taxon>
        <taxon>Glycomyces</taxon>
    </lineage>
</organism>
<accession>A0ABP5S9Z0</accession>
<dbReference type="PROSITE" id="PS01124">
    <property type="entry name" value="HTH_ARAC_FAMILY_2"/>
    <property type="match status" value="1"/>
</dbReference>
<proteinExistence type="predicted"/>
<keyword evidence="3" id="KW-0804">Transcription</keyword>
<dbReference type="PANTHER" id="PTHR43130">
    <property type="entry name" value="ARAC-FAMILY TRANSCRIPTIONAL REGULATOR"/>
    <property type="match status" value="1"/>
</dbReference>
<name>A0ABP5S9Z0_9ACTN</name>
<comment type="caution">
    <text evidence="6">The sequence shown here is derived from an EMBL/GenBank/DDBJ whole genome shotgun (WGS) entry which is preliminary data.</text>
</comment>
<evidence type="ECO:0000256" key="3">
    <source>
        <dbReference type="ARBA" id="ARBA00023163"/>
    </source>
</evidence>
<feature type="domain" description="HTH araC/xylS-type" evidence="5">
    <location>
        <begin position="248"/>
        <end position="350"/>
    </location>
</feature>
<dbReference type="InterPro" id="IPR002818">
    <property type="entry name" value="DJ-1/PfpI"/>
</dbReference>
<dbReference type="PROSITE" id="PS00041">
    <property type="entry name" value="HTH_ARAC_FAMILY_1"/>
    <property type="match status" value="1"/>
</dbReference>
<dbReference type="InterPro" id="IPR052158">
    <property type="entry name" value="INH-QAR"/>
</dbReference>
<dbReference type="EMBL" id="BAAASX010000002">
    <property type="protein sequence ID" value="GAA2327040.1"/>
    <property type="molecule type" value="Genomic_DNA"/>
</dbReference>
<feature type="region of interest" description="Disordered" evidence="4">
    <location>
        <begin position="1"/>
        <end position="23"/>
    </location>
</feature>
<keyword evidence="7" id="KW-1185">Reference proteome</keyword>
<gene>
    <name evidence="6" type="ORF">GCM10010403_17300</name>
</gene>
<dbReference type="SUPFAM" id="SSF46689">
    <property type="entry name" value="Homeodomain-like"/>
    <property type="match status" value="2"/>
</dbReference>
<feature type="compositionally biased region" description="Basic and acidic residues" evidence="4">
    <location>
        <begin position="7"/>
        <end position="18"/>
    </location>
</feature>
<dbReference type="SMART" id="SM00342">
    <property type="entry name" value="HTH_ARAC"/>
    <property type="match status" value="1"/>
</dbReference>
<dbReference type="Gene3D" id="1.10.10.60">
    <property type="entry name" value="Homeodomain-like"/>
    <property type="match status" value="1"/>
</dbReference>
<dbReference type="Pfam" id="PF12833">
    <property type="entry name" value="HTH_18"/>
    <property type="match status" value="1"/>
</dbReference>
<dbReference type="InterPro" id="IPR009057">
    <property type="entry name" value="Homeodomain-like_sf"/>
</dbReference>
<dbReference type="InterPro" id="IPR018060">
    <property type="entry name" value="HTH_AraC"/>
</dbReference>
<evidence type="ECO:0000256" key="1">
    <source>
        <dbReference type="ARBA" id="ARBA00023015"/>
    </source>
</evidence>
<evidence type="ECO:0000313" key="6">
    <source>
        <dbReference type="EMBL" id="GAA2327040.1"/>
    </source>
</evidence>
<dbReference type="InterPro" id="IPR018062">
    <property type="entry name" value="HTH_AraC-typ_CS"/>
</dbReference>
<reference evidence="7" key="1">
    <citation type="journal article" date="2019" name="Int. J. Syst. Evol. Microbiol.">
        <title>The Global Catalogue of Microorganisms (GCM) 10K type strain sequencing project: providing services to taxonomists for standard genome sequencing and annotation.</title>
        <authorList>
            <consortium name="The Broad Institute Genomics Platform"/>
            <consortium name="The Broad Institute Genome Sequencing Center for Infectious Disease"/>
            <person name="Wu L."/>
            <person name="Ma J."/>
        </authorList>
    </citation>
    <scope>NUCLEOTIDE SEQUENCE [LARGE SCALE GENOMIC DNA]</scope>
    <source>
        <strain evidence="7">JCM 6238</strain>
    </source>
</reference>
<dbReference type="InterPro" id="IPR029062">
    <property type="entry name" value="Class_I_gatase-like"/>
</dbReference>
<dbReference type="PANTHER" id="PTHR43130:SF3">
    <property type="entry name" value="HTH-TYPE TRANSCRIPTIONAL REGULATOR RV1931C"/>
    <property type="match status" value="1"/>
</dbReference>
<dbReference type="Proteomes" id="UP001501584">
    <property type="component" value="Unassembled WGS sequence"/>
</dbReference>
<protein>
    <submittedName>
        <fullName evidence="6">DJ-1/PfpI family protein</fullName>
    </submittedName>
</protein>
<dbReference type="SUPFAM" id="SSF52317">
    <property type="entry name" value="Class I glutamine amidotransferase-like"/>
    <property type="match status" value="1"/>
</dbReference>
<keyword evidence="2" id="KW-0238">DNA-binding</keyword>
<sequence>MPTSLQRPERSQRLDVRKPANRVEPTRPASLALMLEPRRMVIVGYPGAEMLDIASPADVFDAANRLGAERGYTIELAGADGGEIRCQSGLRLLADLRLDQVRGPLDTILVAGGRTHEAAAADPRLTAQVRRLAHLSRRVASVCTGATVLAAAGLLNGRRATTHWAYADLLAAQYPLVEVDAGPLFIRDGRIATAAGVTSALDLALAFVEEDEGASLAREAARRLVTYLQRPSNQAQISTFLAAPPPEHRIVRDLAAHAVAHPGADLSTAALAARAGVSARQLARLFAAHVGTTPGRYVRMVRTEAAARLLETSELPLAAVARRCGFGSTETLRTAFLEHLDTTPSTHRRLHRRAASRV</sequence>
<dbReference type="Pfam" id="PF01965">
    <property type="entry name" value="DJ-1_PfpI"/>
    <property type="match status" value="1"/>
</dbReference>
<keyword evidence="1" id="KW-0805">Transcription regulation</keyword>
<evidence type="ECO:0000313" key="7">
    <source>
        <dbReference type="Proteomes" id="UP001501584"/>
    </source>
</evidence>